<dbReference type="Gene3D" id="3.40.50.12780">
    <property type="entry name" value="N-terminal domain of ligase-like"/>
    <property type="match status" value="2"/>
</dbReference>
<keyword evidence="4" id="KW-0677">Repeat</keyword>
<dbReference type="PROSITE" id="PS00012">
    <property type="entry name" value="PHOSPHOPANTETHEINE"/>
    <property type="match status" value="1"/>
</dbReference>
<dbReference type="OMA" id="ECTQLNW"/>
<keyword evidence="1" id="KW-0596">Phosphopantetheine</keyword>
<comment type="similarity">
    <text evidence="6">Belongs to the NRP synthetase family.</text>
</comment>
<accession>A1C8T2</accession>
<dbReference type="PROSITE" id="PS00455">
    <property type="entry name" value="AMP_BINDING"/>
    <property type="match status" value="1"/>
</dbReference>
<dbReference type="GO" id="GO:0016874">
    <property type="term" value="F:ligase activity"/>
    <property type="evidence" value="ECO:0007669"/>
    <property type="project" value="UniProtKB-KW"/>
</dbReference>
<dbReference type="CDD" id="cd19545">
    <property type="entry name" value="FUM14_C_NRPS-like"/>
    <property type="match status" value="1"/>
</dbReference>
<sequence length="2511" mass="276664">MAALSPMALLQQSFNFLHQPELVEPQRRVRSFGSRTSSRSSPTGRSRTPDRESELFDLTPIQQEILLSLGPQTAWTSFSFEVPDQMAFSIDRLRMTWQATAAHHPILRTVIVASDDGAGSPRQRVVRQILPMGFGAWEPVTKTVPYLVYEEGSQTGPSLTLHYHRALIDNKSLTLIRDDFELFFQGYAFPTRVPFSSYAKSITDSRQSDARAFWNSYLEGYQAKIFSTSSVSPVETVQPGDVGLLGQVEDFAQDYQVSMDTVLMAAWIVTTSRHLESHDVAFYTRLRDTGLDSTEYIVGPMEVTAPLRVKTVAKEPVLQFLHRLEDEEEKGSGHTFIGSQGIADSIQAKEAIQFAFSVLESDVAVPAASPSNNFAIQVNFMAASGLLVLKHDQSIPAARANIFLQHFWEALRQLTLDPYAPLQSIGVVSEAETAALSGFHATHSNISPRLVHDLIQEQALQNGAATALQFEMTESLSFSQLNRAANRVARQLVAQMPSKSAFIPVHMDVSVNMVIALLAILKAGGAYVILDPAQPTSRKEYILHDTNAPFYITANDGVEVIPGTKALLIEDLAQSPLGKDGEADLNLALDTESPAYIIYTSGSTGNPKGVVLSHRAASTGILCAPTIPNYRNLLFYNPVFSAAQRTILSTLSKGGCLCLASRSKLQLSLSSLVKDMQVNTLGITSSTIALLDPDNTPTLQRITLTGEAPDPSIVARWTANVELRNNYGLSECTQLNWGRALSTSSELSARNVGFPADTTSAFVLDADSHQLTPFLIPGELCLQGPQLASGYLNQPELTAKAFIDSPFAPGQKLYRTGDMAVRLEDGSIEIIGRLDFQTKINGQRVEPAEISALLQKDNDVVAAAVVAATVEGDKALVACIVHRHDDEVSWPQRVKHLRKVTQDNLPAYMTPAYWLSHDALPLNQNGKADILSLRRHIESMTRSELIAASSIAEEDTGRALSYQEAVLQSVWASVLQLPIEVVTPSRSFLSLGGDSLKALQVISELLSQNFVAELGDLLRSDSLVTAASLLKVQDGENFQPPAPYSLVPAGTIVDQETYEDLYPITPLQEGIISAHRTAGGYVYHRVYRIDDVDKQQLQNAFQSVIDANPMYRTAFIENGTTLLQAVHKSFQLPWQTLDNLSVAQYLEQDSQCLQDIDITKPPVYAAVVNRNALVITMHHALFDYWSSRFLFDDVASTYLQHSVAPRSSFNVFVRHLQQNLDEKIAAQFWSEYLKDAAPTRLATGGEFNAVQRTVNQDLRAFTTSTGLSLGALMYAAWSVILWKHTGNADITFAITLSGRDAPIQGVQDLNGPTLTTVPIRVKLQPSMTLVEVVRSVQDELWNVAPHSQFGLRRVLQASSKTANFFDSMVNFLIKPEASPAAEVFKPYADRPIWQTGYTSLELEESGEGDFDLRLSGFLETVRTGFIADQVVKLLDTVISSSGSMSLRDLDIVTDAEALYLHSLSKPVTPTAQFLHHGFEEIAAAAGDRTAIEFFGDSEPVSYAELNRRANQLARYLIDNGVGPDTLVPLCLPKSVEMISTILAILKAGGGFVPLDSDNPPERNNFIVKDVAATMVLTDENLRGIFDEAGAEVRVVDVYNVDLSGYSDANVALDHLDPGHLAYAIYTSGSTGLPKGVLIPHGSIAAGIESIIEAEQWQREWRVLQFSNYVFDVSVGDIFCTLTTGATLCMAPMESLLSDLAQVINEMQIDRLFITPTVAKLIQPVDVPGVQGLYLAGEPVTPDLVEIWTPHCLVMNCYGPTEASILAAAGAIEQGGNNRVIGHPLKNCVSLIVEPDSLRLAPYGAIGELCLAGPQLARGYLNRPEATAKAFVTRGDERIYRTGDLARWLENHRIECFGRKDSQVKINGHRIELGEIESAVLKTNKVHHAIVTVVEIQKKAQLVAFCVVDPANPQAILPAQEYLETLTTVSISLTSLPPYMVPTIWIPMGTLPLLPSGKTNRKKLVEWVQTMDAEDLQQYSQADAPAEFVDAVTVEEKLLQSLWANLFNKEAGEISATSPFFAHGGDSISAINLVSHCKRQGYTLAVSDVLAFPLLQDMASRMRPVKTKSKTAVEETIAVDVPASVWDALDGAGLQKADVEKIYPAVAGVEDFLVRGAKKEQFWQCQTVRPLPDVLDFERWIEVTTELTARNEILRSMWIEASNQWLQIVLTKPILDLKTIACASEEDKQAQINLAWDTPFEVSNGTPFIRYRLFTLPDGSRDLYLKIHHAMYDGTLLRIFDDEFKALFKRHTPPPTVSFHDYVQYMQGTDKAKSLVFWTDLLKDSPAPYPAACNPVASTFTLAATDRRVDSFAANCGVTVPIVFQTAFALLLSRLSSNPDVTFDNLITGRNVDMEEAQSIAGTCANFLPFRSTFDTETRIRDLLKSTQSLFWKTTENGNVSLNDVYGALGLEREQSCARALFLFQPFDAPPPTTNVVEKHMRWMVMALSKVRMPIDYALHLEVSKTPTGYNLKWKYDPQVYPVEEFEAVIKNFADILEKMMEHSRSTVVSIL</sequence>
<dbReference type="Proteomes" id="UP000006701">
    <property type="component" value="Unassembled WGS sequence"/>
</dbReference>
<feature type="domain" description="Carrier" evidence="8">
    <location>
        <begin position="1989"/>
        <end position="2065"/>
    </location>
</feature>
<gene>
    <name evidence="9" type="ORF">ACLA_044390</name>
</gene>
<dbReference type="NCBIfam" id="TIGR01733">
    <property type="entry name" value="AA-adenyl-dom"/>
    <property type="match status" value="1"/>
</dbReference>
<dbReference type="STRING" id="344612.A1C8T2"/>
<dbReference type="Pfam" id="PF00668">
    <property type="entry name" value="Condensation"/>
    <property type="match status" value="3"/>
</dbReference>
<dbReference type="InterPro" id="IPR036736">
    <property type="entry name" value="ACP-like_sf"/>
</dbReference>
<proteinExistence type="inferred from homology"/>
<dbReference type="Gene3D" id="3.30.559.10">
    <property type="entry name" value="Chloramphenicol acetyltransferase-like domain"/>
    <property type="match status" value="4"/>
</dbReference>
<name>A1C8T2_ASPCL</name>
<dbReference type="OrthoDB" id="416786at2759"/>
<dbReference type="SUPFAM" id="SSF52777">
    <property type="entry name" value="CoA-dependent acyltransferases"/>
    <property type="match status" value="6"/>
</dbReference>
<evidence type="ECO:0000256" key="4">
    <source>
        <dbReference type="ARBA" id="ARBA00022737"/>
    </source>
</evidence>
<dbReference type="SUPFAM" id="SSF56801">
    <property type="entry name" value="Acetyl-CoA synthetase-like"/>
    <property type="match status" value="2"/>
</dbReference>
<evidence type="ECO:0000256" key="2">
    <source>
        <dbReference type="ARBA" id="ARBA00022553"/>
    </source>
</evidence>
<dbReference type="GO" id="GO:0031177">
    <property type="term" value="F:phosphopantetheine binding"/>
    <property type="evidence" value="ECO:0007669"/>
    <property type="project" value="TreeGrafter"/>
</dbReference>
<dbReference type="Gene3D" id="3.30.559.30">
    <property type="entry name" value="Nonribosomal peptide synthetase, condensation domain"/>
    <property type="match status" value="3"/>
</dbReference>
<keyword evidence="3" id="KW-0436">Ligase</keyword>
<feature type="compositionally biased region" description="Low complexity" evidence="7">
    <location>
        <begin position="31"/>
        <end position="46"/>
    </location>
</feature>
<dbReference type="GO" id="GO:0005737">
    <property type="term" value="C:cytoplasm"/>
    <property type="evidence" value="ECO:0007669"/>
    <property type="project" value="TreeGrafter"/>
</dbReference>
<protein>
    <submittedName>
        <fullName evidence="9">Nonribosomal peptide synthase, putative</fullName>
    </submittedName>
</protein>
<dbReference type="InterPro" id="IPR001242">
    <property type="entry name" value="Condensation_dom"/>
</dbReference>
<feature type="region of interest" description="Disordered" evidence="7">
    <location>
        <begin position="27"/>
        <end position="53"/>
    </location>
</feature>
<keyword evidence="2" id="KW-0597">Phosphoprotein</keyword>
<dbReference type="PANTHER" id="PTHR45527">
    <property type="entry name" value="NONRIBOSOMAL PEPTIDE SYNTHETASE"/>
    <property type="match status" value="1"/>
</dbReference>
<dbReference type="InterPro" id="IPR045851">
    <property type="entry name" value="AMP-bd_C_sf"/>
</dbReference>
<dbReference type="CDD" id="cd19542">
    <property type="entry name" value="CT_NRPS-like"/>
    <property type="match status" value="1"/>
</dbReference>
<dbReference type="eggNOG" id="KOG1178">
    <property type="taxonomic scope" value="Eukaryota"/>
</dbReference>
<evidence type="ECO:0000256" key="1">
    <source>
        <dbReference type="ARBA" id="ARBA00022450"/>
    </source>
</evidence>
<dbReference type="InterPro" id="IPR042099">
    <property type="entry name" value="ANL_N_sf"/>
</dbReference>
<dbReference type="CDD" id="cd05918">
    <property type="entry name" value="A_NRPS_SidN3_like"/>
    <property type="match status" value="1"/>
</dbReference>
<evidence type="ECO:0000256" key="3">
    <source>
        <dbReference type="ARBA" id="ARBA00022598"/>
    </source>
</evidence>
<dbReference type="SUPFAM" id="SSF47336">
    <property type="entry name" value="ACP-like"/>
    <property type="match status" value="2"/>
</dbReference>
<keyword evidence="10" id="KW-1185">Reference proteome</keyword>
<dbReference type="EMBL" id="DS027046">
    <property type="protein sequence ID" value="EAW13719.1"/>
    <property type="molecule type" value="Genomic_DNA"/>
</dbReference>
<keyword evidence="5" id="KW-0843">Virulence</keyword>
<dbReference type="InterPro" id="IPR000873">
    <property type="entry name" value="AMP-dep_synth/lig_dom"/>
</dbReference>
<evidence type="ECO:0000259" key="8">
    <source>
        <dbReference type="PROSITE" id="PS50075"/>
    </source>
</evidence>
<dbReference type="Gene3D" id="1.10.1200.10">
    <property type="entry name" value="ACP-like"/>
    <property type="match status" value="2"/>
</dbReference>
<dbReference type="HOGENOM" id="CLU_000022_0_12_1"/>
<dbReference type="InterPro" id="IPR023213">
    <property type="entry name" value="CAT-like_dom_sf"/>
</dbReference>
<dbReference type="RefSeq" id="XP_001275145.1">
    <property type="nucleotide sequence ID" value="XM_001275144.1"/>
</dbReference>
<evidence type="ECO:0000256" key="7">
    <source>
        <dbReference type="SAM" id="MobiDB-lite"/>
    </source>
</evidence>
<dbReference type="FunFam" id="3.30.300.30:FF:000015">
    <property type="entry name" value="Nonribosomal peptide synthase SidD"/>
    <property type="match status" value="1"/>
</dbReference>
<dbReference type="InterPro" id="IPR009081">
    <property type="entry name" value="PP-bd_ACP"/>
</dbReference>
<dbReference type="GO" id="GO:0043041">
    <property type="term" value="P:amino acid activation for nonribosomal peptide biosynthetic process"/>
    <property type="evidence" value="ECO:0007669"/>
    <property type="project" value="TreeGrafter"/>
</dbReference>
<dbReference type="GO" id="GO:0044550">
    <property type="term" value="P:secondary metabolite biosynthetic process"/>
    <property type="evidence" value="ECO:0007669"/>
    <property type="project" value="TreeGrafter"/>
</dbReference>
<dbReference type="InterPro" id="IPR006162">
    <property type="entry name" value="Ppantetheine_attach_site"/>
</dbReference>
<feature type="domain" description="Carrier" evidence="8">
    <location>
        <begin position="958"/>
        <end position="1037"/>
    </location>
</feature>
<dbReference type="InterPro" id="IPR010071">
    <property type="entry name" value="AA_adenyl_dom"/>
</dbReference>
<evidence type="ECO:0000313" key="9">
    <source>
        <dbReference type="EMBL" id="EAW13719.1"/>
    </source>
</evidence>
<dbReference type="KEGG" id="act:ACLA_044390"/>
<organism evidence="9 10">
    <name type="scientific">Aspergillus clavatus (strain ATCC 1007 / CBS 513.65 / DSM 816 / NCTC 3887 / NRRL 1 / QM 1276 / 107)</name>
    <dbReference type="NCBI Taxonomy" id="344612"/>
    <lineage>
        <taxon>Eukaryota</taxon>
        <taxon>Fungi</taxon>
        <taxon>Dikarya</taxon>
        <taxon>Ascomycota</taxon>
        <taxon>Pezizomycotina</taxon>
        <taxon>Eurotiomycetes</taxon>
        <taxon>Eurotiomycetidae</taxon>
        <taxon>Eurotiales</taxon>
        <taxon>Aspergillaceae</taxon>
        <taxon>Aspergillus</taxon>
        <taxon>Aspergillus subgen. Fumigati</taxon>
    </lineage>
</organism>
<dbReference type="Gene3D" id="3.30.300.30">
    <property type="match status" value="2"/>
</dbReference>
<dbReference type="eggNOG" id="KOG1176">
    <property type="taxonomic scope" value="Eukaryota"/>
</dbReference>
<dbReference type="Pfam" id="PF00550">
    <property type="entry name" value="PP-binding"/>
    <property type="match status" value="2"/>
</dbReference>
<dbReference type="PANTHER" id="PTHR45527:SF1">
    <property type="entry name" value="FATTY ACID SYNTHASE"/>
    <property type="match status" value="1"/>
</dbReference>
<dbReference type="FunFam" id="3.40.50.12780:FF:000012">
    <property type="entry name" value="Non-ribosomal peptide synthetase"/>
    <property type="match status" value="1"/>
</dbReference>
<evidence type="ECO:0000256" key="6">
    <source>
        <dbReference type="ARBA" id="ARBA00029454"/>
    </source>
</evidence>
<reference evidence="9 10" key="1">
    <citation type="journal article" date="2008" name="PLoS Genet.">
        <title>Genomic islands in the pathogenic filamentous fungus Aspergillus fumigatus.</title>
        <authorList>
            <person name="Fedorova N.D."/>
            <person name="Khaldi N."/>
            <person name="Joardar V.S."/>
            <person name="Maiti R."/>
            <person name="Amedeo P."/>
            <person name="Anderson M.J."/>
            <person name="Crabtree J."/>
            <person name="Silva J.C."/>
            <person name="Badger J.H."/>
            <person name="Albarraq A."/>
            <person name="Angiuoli S."/>
            <person name="Bussey H."/>
            <person name="Bowyer P."/>
            <person name="Cotty P.J."/>
            <person name="Dyer P.S."/>
            <person name="Egan A."/>
            <person name="Galens K."/>
            <person name="Fraser-Liggett C.M."/>
            <person name="Haas B.J."/>
            <person name="Inman J.M."/>
            <person name="Kent R."/>
            <person name="Lemieux S."/>
            <person name="Malavazi I."/>
            <person name="Orvis J."/>
            <person name="Roemer T."/>
            <person name="Ronning C.M."/>
            <person name="Sundaram J.P."/>
            <person name="Sutton G."/>
            <person name="Turner G."/>
            <person name="Venter J.C."/>
            <person name="White O.R."/>
            <person name="Whitty B.R."/>
            <person name="Youngman P."/>
            <person name="Wolfe K.H."/>
            <person name="Goldman G.H."/>
            <person name="Wortman J.R."/>
            <person name="Jiang B."/>
            <person name="Denning D.W."/>
            <person name="Nierman W.C."/>
        </authorList>
    </citation>
    <scope>NUCLEOTIDE SEQUENCE [LARGE SCALE GENOMIC DNA]</scope>
    <source>
        <strain evidence="10">ATCC 1007 / CBS 513.65 / DSM 816 / NCTC 3887 / NRRL 1</strain>
    </source>
</reference>
<dbReference type="FunFam" id="3.40.50.980:FF:000001">
    <property type="entry name" value="Non-ribosomal peptide synthetase"/>
    <property type="match status" value="1"/>
</dbReference>
<evidence type="ECO:0000256" key="5">
    <source>
        <dbReference type="ARBA" id="ARBA00023026"/>
    </source>
</evidence>
<dbReference type="VEuPathDB" id="FungiDB:ACLA_044390"/>
<dbReference type="PROSITE" id="PS50075">
    <property type="entry name" value="CARRIER"/>
    <property type="match status" value="2"/>
</dbReference>
<dbReference type="GeneID" id="4707299"/>
<dbReference type="Pfam" id="PF00501">
    <property type="entry name" value="AMP-binding"/>
    <property type="match status" value="2"/>
</dbReference>
<dbReference type="InterPro" id="IPR020845">
    <property type="entry name" value="AMP-binding_CS"/>
</dbReference>
<evidence type="ECO:0000313" key="10">
    <source>
        <dbReference type="Proteomes" id="UP000006701"/>
    </source>
</evidence>